<keyword evidence="6" id="KW-0812">Transmembrane</keyword>
<keyword evidence="5" id="KW-0325">Glycoprotein</keyword>
<keyword evidence="3" id="KW-0808">Transferase</keyword>
<sequence length="373" mass="42401">MAESTAKLFHAVQLHLTTVVSHFLVFGIGLALGITFNFYVTRFSSAFQLNIQLSPPAPPPAPVMGLREFWSPERVAHEMSDQELLWRASVVPRITKFPVKTTAKVAFMFLSRGPLPLAPLWERFFHGNQGLYSIYVHSDPSFNGTHPTTSVFYGRTIPSKEVEWGQPSMMQAERRLLANALLDFSNQRFVLLSETCIPVFNFTTVYNYLVGSAQIFVESFDLPGRLGRRRYRPNMKPTITEAQWRKGSQWFEMDRGTATEVVADQKYFPLFEKHCRPNCISDEHYLATVTSIRFGGRNSNRTLTWADWSKQGPHPAGFESGNVTVGLLERIRSGSTCDYNGNKSRICHLFARKFLETALDRLLELAPPVMFFA</sequence>
<dbReference type="GeneID" id="111009028"/>
<dbReference type="InterPro" id="IPR044174">
    <property type="entry name" value="BC10-like"/>
</dbReference>
<evidence type="ECO:0000256" key="1">
    <source>
        <dbReference type="ARBA" id="ARBA00004606"/>
    </source>
</evidence>
<accession>A0A6J1C7S6</accession>
<evidence type="ECO:0000313" key="8">
    <source>
        <dbReference type="RefSeq" id="XP_022137629.1"/>
    </source>
</evidence>
<keyword evidence="2" id="KW-0328">Glycosyltransferase</keyword>
<keyword evidence="4 6" id="KW-0472">Membrane</keyword>
<evidence type="ECO:0000256" key="2">
    <source>
        <dbReference type="ARBA" id="ARBA00022676"/>
    </source>
</evidence>
<dbReference type="GO" id="GO:0016020">
    <property type="term" value="C:membrane"/>
    <property type="evidence" value="ECO:0007669"/>
    <property type="project" value="UniProtKB-SubCell"/>
</dbReference>
<name>A0A6J1C7S6_MOMCH</name>
<protein>
    <submittedName>
        <fullName evidence="8">Uncharacterized protein LOC111009028</fullName>
    </submittedName>
</protein>
<feature type="transmembrane region" description="Helical" evidence="6">
    <location>
        <begin position="20"/>
        <end position="40"/>
    </location>
</feature>
<evidence type="ECO:0000256" key="5">
    <source>
        <dbReference type="ARBA" id="ARBA00023180"/>
    </source>
</evidence>
<dbReference type="Proteomes" id="UP000504603">
    <property type="component" value="Unplaced"/>
</dbReference>
<evidence type="ECO:0000256" key="6">
    <source>
        <dbReference type="SAM" id="Phobius"/>
    </source>
</evidence>
<evidence type="ECO:0000256" key="3">
    <source>
        <dbReference type="ARBA" id="ARBA00022679"/>
    </source>
</evidence>
<keyword evidence="6" id="KW-1133">Transmembrane helix</keyword>
<dbReference type="Pfam" id="PF02485">
    <property type="entry name" value="Branch"/>
    <property type="match status" value="1"/>
</dbReference>
<dbReference type="OrthoDB" id="191334at2759"/>
<dbReference type="AlphaFoldDB" id="A0A6J1C7S6"/>
<dbReference type="InterPro" id="IPR003406">
    <property type="entry name" value="Glyco_trans_14"/>
</dbReference>
<dbReference type="KEGG" id="mcha:111009028"/>
<reference evidence="8" key="1">
    <citation type="submission" date="2025-08" db="UniProtKB">
        <authorList>
            <consortium name="RefSeq"/>
        </authorList>
    </citation>
    <scope>IDENTIFICATION</scope>
    <source>
        <strain evidence="8">OHB3-1</strain>
    </source>
</reference>
<dbReference type="PANTHER" id="PTHR31042">
    <property type="entry name" value="CORE-2/I-BRANCHING BETA-1,6-N-ACETYLGLUCOSAMINYLTRANSFERASE FAMILY PROTEIN-RELATED"/>
    <property type="match status" value="1"/>
</dbReference>
<dbReference type="PANTHER" id="PTHR31042:SF111">
    <property type="entry name" value="CORE-2_I-BRANCHING BETA-1,6-N-ACETYLGLUCOSAMINYLTRANSFERASE FAMILY PROTEIN"/>
    <property type="match status" value="1"/>
</dbReference>
<comment type="subcellular location">
    <subcellularLocation>
        <location evidence="1">Membrane</location>
        <topology evidence="1">Single-pass type II membrane protein</topology>
    </subcellularLocation>
</comment>
<gene>
    <name evidence="8" type="primary">LOC111009028</name>
</gene>
<evidence type="ECO:0000313" key="7">
    <source>
        <dbReference type="Proteomes" id="UP000504603"/>
    </source>
</evidence>
<dbReference type="RefSeq" id="XP_022137629.1">
    <property type="nucleotide sequence ID" value="XM_022281937.1"/>
</dbReference>
<organism evidence="7 8">
    <name type="scientific">Momordica charantia</name>
    <name type="common">Bitter gourd</name>
    <name type="synonym">Balsam pear</name>
    <dbReference type="NCBI Taxonomy" id="3673"/>
    <lineage>
        <taxon>Eukaryota</taxon>
        <taxon>Viridiplantae</taxon>
        <taxon>Streptophyta</taxon>
        <taxon>Embryophyta</taxon>
        <taxon>Tracheophyta</taxon>
        <taxon>Spermatophyta</taxon>
        <taxon>Magnoliopsida</taxon>
        <taxon>eudicotyledons</taxon>
        <taxon>Gunneridae</taxon>
        <taxon>Pentapetalae</taxon>
        <taxon>rosids</taxon>
        <taxon>fabids</taxon>
        <taxon>Cucurbitales</taxon>
        <taxon>Cucurbitaceae</taxon>
        <taxon>Momordiceae</taxon>
        <taxon>Momordica</taxon>
    </lineage>
</organism>
<proteinExistence type="predicted"/>
<evidence type="ECO:0000256" key="4">
    <source>
        <dbReference type="ARBA" id="ARBA00023136"/>
    </source>
</evidence>
<dbReference type="GO" id="GO:0016757">
    <property type="term" value="F:glycosyltransferase activity"/>
    <property type="evidence" value="ECO:0007669"/>
    <property type="project" value="UniProtKB-KW"/>
</dbReference>
<keyword evidence="7" id="KW-1185">Reference proteome</keyword>